<evidence type="ECO:0000313" key="7">
    <source>
        <dbReference type="EnsemblMetazoa" id="Aqu2.1.20840_001"/>
    </source>
</evidence>
<dbReference type="GO" id="GO:0005730">
    <property type="term" value="C:nucleolus"/>
    <property type="evidence" value="ECO:0007669"/>
    <property type="project" value="UniProtKB-UniRule"/>
</dbReference>
<dbReference type="PIRSF" id="PIRSF003352">
    <property type="entry name" value="MAK16"/>
    <property type="match status" value="1"/>
</dbReference>
<evidence type="ECO:0000313" key="8">
    <source>
        <dbReference type="Proteomes" id="UP000007879"/>
    </source>
</evidence>
<dbReference type="AlphaFoldDB" id="A0A1X7TZT2"/>
<reference evidence="8" key="1">
    <citation type="journal article" date="2010" name="Nature">
        <title>The Amphimedon queenslandica genome and the evolution of animal complexity.</title>
        <authorList>
            <person name="Srivastava M."/>
            <person name="Simakov O."/>
            <person name="Chapman J."/>
            <person name="Fahey B."/>
            <person name="Gauthier M.E."/>
            <person name="Mitros T."/>
            <person name="Richards G.S."/>
            <person name="Conaco C."/>
            <person name="Dacre M."/>
            <person name="Hellsten U."/>
            <person name="Larroux C."/>
            <person name="Putnam N.H."/>
            <person name="Stanke M."/>
            <person name="Adamska M."/>
            <person name="Darling A."/>
            <person name="Degnan S.M."/>
            <person name="Oakley T.H."/>
            <person name="Plachetzki D.C."/>
            <person name="Zhai Y."/>
            <person name="Adamski M."/>
            <person name="Calcino A."/>
            <person name="Cummins S.F."/>
            <person name="Goodstein D.M."/>
            <person name="Harris C."/>
            <person name="Jackson D.J."/>
            <person name="Leys S.P."/>
            <person name="Shu S."/>
            <person name="Woodcroft B.J."/>
            <person name="Vervoort M."/>
            <person name="Kosik K.S."/>
            <person name="Manning G."/>
            <person name="Degnan B.M."/>
            <person name="Rokhsar D.S."/>
        </authorList>
    </citation>
    <scope>NUCLEOTIDE SEQUENCE [LARGE SCALE GENOMIC DNA]</scope>
</reference>
<comment type="subcellular location">
    <subcellularLocation>
        <location evidence="1">Nucleus</location>
    </subcellularLocation>
</comment>
<dbReference type="InterPro" id="IPR029004">
    <property type="entry name" value="Ribosomal_eL28/Mak16"/>
</dbReference>
<dbReference type="FunFam" id="3.30.390.110:FF:000001">
    <property type="entry name" value="Protein MAK16 homolog"/>
    <property type="match status" value="1"/>
</dbReference>
<proteinExistence type="inferred from homology"/>
<dbReference type="Gene3D" id="3.30.390.110">
    <property type="match status" value="1"/>
</dbReference>
<name>A0A1X7TZT2_AMPQE</name>
<dbReference type="Proteomes" id="UP000007879">
    <property type="component" value="Unassembled WGS sequence"/>
</dbReference>
<dbReference type="PANTHER" id="PTHR23405:SF4">
    <property type="entry name" value="PROTEIN MAK16 HOMOLOG"/>
    <property type="match status" value="1"/>
</dbReference>
<accession>A0A1X7TZT2</accession>
<evidence type="ECO:0000256" key="4">
    <source>
        <dbReference type="PIRNR" id="PIRNR003352"/>
    </source>
</evidence>
<feature type="compositionally biased region" description="Acidic residues" evidence="5">
    <location>
        <begin position="204"/>
        <end position="242"/>
    </location>
</feature>
<dbReference type="EnsemblMetazoa" id="Aqu2.1.20840_001">
    <property type="protein sequence ID" value="Aqu2.1.20840_001"/>
    <property type="gene ID" value="Aqu2.1.20840"/>
</dbReference>
<dbReference type="Pfam" id="PF04874">
    <property type="entry name" value="Mak16"/>
    <property type="match status" value="1"/>
</dbReference>
<dbReference type="eggNOG" id="KOG3064">
    <property type="taxonomic scope" value="Eukaryota"/>
</dbReference>
<dbReference type="OrthoDB" id="10251342at2759"/>
<feature type="region of interest" description="Disordered" evidence="5">
    <location>
        <begin position="188"/>
        <end position="278"/>
    </location>
</feature>
<dbReference type="EnsemblMetazoa" id="XM_003389341.3">
    <property type="protein sequence ID" value="XP_003389389.1"/>
    <property type="gene ID" value="LOC100635077"/>
</dbReference>
<comment type="similarity">
    <text evidence="2 4">Belongs to the MAK16 family.</text>
</comment>
<reference evidence="7" key="2">
    <citation type="submission" date="2017-05" db="UniProtKB">
        <authorList>
            <consortium name="EnsemblMetazoa"/>
        </authorList>
    </citation>
    <scope>IDENTIFICATION</scope>
</reference>
<dbReference type="Pfam" id="PF01778">
    <property type="entry name" value="Ribosomal_L28e"/>
    <property type="match status" value="1"/>
</dbReference>
<sequence>MQSDSVIWDAINNGFCSFKTKITSNTFCRHTYNLTGLCNRTVCPLANSRYATIREFYGKVYLCMKTIERAHQPSKMWEKILLSNNFETALKQIDTNLIYWPKHMIHKCKQRFAKITQYLVRKRKLKLKTQRKIIPLNRKVEKREKRREDKALVAARIENSIEKELLERLKKGTYGDIYNIDHKEFEKALNEEESEDEQTKGKEGEDEDEDEFVPDDEDIEESDISDIEDIGYTSSEEEEEEEVVKGKGSSRTKRKRQLIEIEYETEQEPPAKNKATTF</sequence>
<evidence type="ECO:0000256" key="1">
    <source>
        <dbReference type="ARBA" id="ARBA00004123"/>
    </source>
</evidence>
<dbReference type="GO" id="GO:0000460">
    <property type="term" value="P:maturation of 5.8S rRNA"/>
    <property type="evidence" value="ECO:0007669"/>
    <property type="project" value="TreeGrafter"/>
</dbReference>
<dbReference type="InParanoid" id="A0A1X7TZT2"/>
<dbReference type="PANTHER" id="PTHR23405">
    <property type="entry name" value="MAINTENANCE OF KILLER 16 MAK16 PROTEIN-RELATED"/>
    <property type="match status" value="1"/>
</dbReference>
<dbReference type="STRING" id="400682.A0A1X7TZT2"/>
<gene>
    <name evidence="7" type="primary">100635077</name>
</gene>
<keyword evidence="8" id="KW-1185">Reference proteome</keyword>
<dbReference type="GO" id="GO:0030687">
    <property type="term" value="C:preribosome, large subunit precursor"/>
    <property type="evidence" value="ECO:0007669"/>
    <property type="project" value="TreeGrafter"/>
</dbReference>
<keyword evidence="3 4" id="KW-0539">Nucleus</keyword>
<dbReference type="GO" id="GO:0000470">
    <property type="term" value="P:maturation of LSU-rRNA"/>
    <property type="evidence" value="ECO:0007669"/>
    <property type="project" value="TreeGrafter"/>
</dbReference>
<dbReference type="InterPro" id="IPR006958">
    <property type="entry name" value="Mak16"/>
</dbReference>
<evidence type="ECO:0000256" key="5">
    <source>
        <dbReference type="SAM" id="MobiDB-lite"/>
    </source>
</evidence>
<evidence type="ECO:0000259" key="6">
    <source>
        <dbReference type="Pfam" id="PF01778"/>
    </source>
</evidence>
<evidence type="ECO:0000256" key="3">
    <source>
        <dbReference type="ARBA" id="ARBA00023242"/>
    </source>
</evidence>
<evidence type="ECO:0000256" key="2">
    <source>
        <dbReference type="ARBA" id="ARBA00005514"/>
    </source>
</evidence>
<dbReference type="KEGG" id="aqu:100635077"/>
<organism evidence="7">
    <name type="scientific">Amphimedon queenslandica</name>
    <name type="common">Sponge</name>
    <dbReference type="NCBI Taxonomy" id="400682"/>
    <lineage>
        <taxon>Eukaryota</taxon>
        <taxon>Metazoa</taxon>
        <taxon>Porifera</taxon>
        <taxon>Demospongiae</taxon>
        <taxon>Heteroscleromorpha</taxon>
        <taxon>Haplosclerida</taxon>
        <taxon>Niphatidae</taxon>
        <taxon>Amphimedon</taxon>
    </lineage>
</organism>
<feature type="domain" description="Ribosomal eL28/Mak16" evidence="6">
    <location>
        <begin position="6"/>
        <end position="118"/>
    </location>
</feature>
<protein>
    <recommendedName>
        <fullName evidence="4">Protein MAK16 homolog</fullName>
    </recommendedName>
</protein>